<accession>A0A852T9M5</accession>
<dbReference type="GO" id="GO:0003677">
    <property type="term" value="F:DNA binding"/>
    <property type="evidence" value="ECO:0007669"/>
    <property type="project" value="UniProtKB-KW"/>
</dbReference>
<dbReference type="EMBL" id="JACCBX010000002">
    <property type="protein sequence ID" value="NYE04496.1"/>
    <property type="molecule type" value="Genomic_DNA"/>
</dbReference>
<proteinExistence type="predicted"/>
<sequence>MSKAILVVDDDKEIAELIEVYLHNRINDRCR</sequence>
<evidence type="ECO:0000313" key="1">
    <source>
        <dbReference type="EMBL" id="NYE04496.1"/>
    </source>
</evidence>
<gene>
    <name evidence="1" type="ORF">F4694_001240</name>
</gene>
<dbReference type="AlphaFoldDB" id="A0A852T9M5"/>
<evidence type="ECO:0000313" key="2">
    <source>
        <dbReference type="Proteomes" id="UP000548423"/>
    </source>
</evidence>
<reference evidence="2" key="2">
    <citation type="submission" date="2020-08" db="EMBL/GenBank/DDBJ databases">
        <title>The Agave Microbiome: Exploring the role of microbial communities in plant adaptations to desert environments.</title>
        <authorList>
            <person name="Partida-Martinez L.P."/>
        </authorList>
    </citation>
    <scope>NUCLEOTIDE SEQUENCE [LARGE SCALE GENOMIC DNA]</scope>
    <source>
        <strain evidence="2">AT2.8</strain>
    </source>
</reference>
<organism evidence="1 2">
    <name type="scientific">Neobacillus niacini</name>
    <dbReference type="NCBI Taxonomy" id="86668"/>
    <lineage>
        <taxon>Bacteria</taxon>
        <taxon>Bacillati</taxon>
        <taxon>Bacillota</taxon>
        <taxon>Bacilli</taxon>
        <taxon>Bacillales</taxon>
        <taxon>Bacillaceae</taxon>
        <taxon>Neobacillus</taxon>
    </lineage>
</organism>
<comment type="caution">
    <text evidence="1">The sequence shown here is derived from an EMBL/GenBank/DDBJ whole genome shotgun (WGS) entry which is preliminary data.</text>
</comment>
<protein>
    <submittedName>
        <fullName evidence="1">DNA-binding response OmpR family regulator</fullName>
    </submittedName>
</protein>
<keyword evidence="1" id="KW-0238">DNA-binding</keyword>
<dbReference type="Proteomes" id="UP000548423">
    <property type="component" value="Unassembled WGS sequence"/>
</dbReference>
<reference evidence="2" key="1">
    <citation type="submission" date="2020-07" db="EMBL/GenBank/DDBJ databases">
        <authorList>
            <person name="Partida-Martinez L."/>
            <person name="Huntemann M."/>
            <person name="Clum A."/>
            <person name="Wang J."/>
            <person name="Palaniappan K."/>
            <person name="Ritter S."/>
            <person name="Chen I.-M."/>
            <person name="Stamatis D."/>
            <person name="Reddy T."/>
            <person name="O'Malley R."/>
            <person name="Daum C."/>
            <person name="Shapiro N."/>
            <person name="Ivanova N."/>
            <person name="Kyrpides N."/>
            <person name="Woyke T."/>
        </authorList>
    </citation>
    <scope>NUCLEOTIDE SEQUENCE [LARGE SCALE GENOMIC DNA]</scope>
    <source>
        <strain evidence="2">AT2.8</strain>
    </source>
</reference>
<name>A0A852T9M5_9BACI</name>